<dbReference type="OrthoDB" id="9802186at2"/>
<keyword evidence="10" id="KW-1185">Reference proteome</keyword>
<dbReference type="RefSeq" id="WP_114835195.1">
    <property type="nucleotide sequence ID" value="NZ_LR699114.1"/>
</dbReference>
<proteinExistence type="predicted"/>
<gene>
    <name evidence="9" type="ORF">C8D86_1268</name>
</gene>
<dbReference type="Pfam" id="PF00196">
    <property type="entry name" value="GerE"/>
    <property type="match status" value="1"/>
</dbReference>
<dbReference type="PROSITE" id="PS00622">
    <property type="entry name" value="HTH_LUXR_1"/>
    <property type="match status" value="1"/>
</dbReference>
<dbReference type="CDD" id="cd17537">
    <property type="entry name" value="REC_FixJ"/>
    <property type="match status" value="1"/>
</dbReference>
<dbReference type="Gene3D" id="1.10.10.10">
    <property type="entry name" value="Winged helix-like DNA-binding domain superfamily/Winged helix DNA-binding domain"/>
    <property type="match status" value="1"/>
</dbReference>
<keyword evidence="5" id="KW-0804">Transcription</keyword>
<keyword evidence="1 6" id="KW-0597">Phosphoprotein</keyword>
<dbReference type="Proteomes" id="UP000254720">
    <property type="component" value="Unassembled WGS sequence"/>
</dbReference>
<protein>
    <submittedName>
        <fullName evidence="9">LuxR family two component transcriptional regulator</fullName>
    </submittedName>
</protein>
<dbReference type="EMBL" id="QQAX01000026">
    <property type="protein sequence ID" value="RDI39836.1"/>
    <property type="molecule type" value="Genomic_DNA"/>
</dbReference>
<dbReference type="InterPro" id="IPR036388">
    <property type="entry name" value="WH-like_DNA-bd_sf"/>
</dbReference>
<dbReference type="FunFam" id="3.40.50.2300:FF:000018">
    <property type="entry name" value="DNA-binding transcriptional regulator NtrC"/>
    <property type="match status" value="1"/>
</dbReference>
<dbReference type="PANTHER" id="PTHR44688:SF16">
    <property type="entry name" value="DNA-BINDING TRANSCRIPTIONAL ACTIVATOR DEVR_DOSR"/>
    <property type="match status" value="1"/>
</dbReference>
<dbReference type="PRINTS" id="PR00038">
    <property type="entry name" value="HTHLUXR"/>
</dbReference>
<dbReference type="InterPro" id="IPR000792">
    <property type="entry name" value="Tscrpt_reg_LuxR_C"/>
</dbReference>
<dbReference type="GO" id="GO:0006355">
    <property type="term" value="P:regulation of DNA-templated transcription"/>
    <property type="evidence" value="ECO:0007669"/>
    <property type="project" value="InterPro"/>
</dbReference>
<dbReference type="PROSITE" id="PS50110">
    <property type="entry name" value="RESPONSE_REGULATORY"/>
    <property type="match status" value="1"/>
</dbReference>
<dbReference type="CDD" id="cd06170">
    <property type="entry name" value="LuxR_C_like"/>
    <property type="match status" value="1"/>
</dbReference>
<evidence type="ECO:0000313" key="10">
    <source>
        <dbReference type="Proteomes" id="UP000254720"/>
    </source>
</evidence>
<dbReference type="InterPro" id="IPR011006">
    <property type="entry name" value="CheY-like_superfamily"/>
</dbReference>
<keyword evidence="2" id="KW-0902">Two-component regulatory system</keyword>
<dbReference type="SUPFAM" id="SSF46894">
    <property type="entry name" value="C-terminal effector domain of the bipartite response regulators"/>
    <property type="match status" value="1"/>
</dbReference>
<evidence type="ECO:0000256" key="6">
    <source>
        <dbReference type="PROSITE-ProRule" id="PRU00169"/>
    </source>
</evidence>
<feature type="modified residue" description="4-aspartylphosphate" evidence="6">
    <location>
        <position position="56"/>
    </location>
</feature>
<feature type="domain" description="HTH luxR-type" evidence="7">
    <location>
        <begin position="138"/>
        <end position="203"/>
    </location>
</feature>
<reference evidence="9 10" key="1">
    <citation type="submission" date="2018-07" db="EMBL/GenBank/DDBJ databases">
        <title>Genomic Encyclopedia of Type Strains, Phase IV (KMG-IV): sequencing the most valuable type-strain genomes for metagenomic binning, comparative biology and taxonomic classification.</title>
        <authorList>
            <person name="Goeker M."/>
        </authorList>
    </citation>
    <scope>NUCLEOTIDE SEQUENCE [LARGE SCALE GENOMIC DNA]</scope>
    <source>
        <strain evidence="9 10">DSM 16500</strain>
    </source>
</reference>
<evidence type="ECO:0000256" key="3">
    <source>
        <dbReference type="ARBA" id="ARBA00023015"/>
    </source>
</evidence>
<dbReference type="AlphaFoldDB" id="A0A370G9I2"/>
<keyword evidence="3" id="KW-0805">Transcription regulation</keyword>
<comment type="caution">
    <text evidence="9">The sequence shown here is derived from an EMBL/GenBank/DDBJ whole genome shotgun (WGS) entry which is preliminary data.</text>
</comment>
<feature type="domain" description="Response regulatory" evidence="8">
    <location>
        <begin position="7"/>
        <end position="122"/>
    </location>
</feature>
<evidence type="ECO:0000256" key="1">
    <source>
        <dbReference type="ARBA" id="ARBA00022553"/>
    </source>
</evidence>
<keyword evidence="4" id="KW-0238">DNA-binding</keyword>
<evidence type="ECO:0000259" key="8">
    <source>
        <dbReference type="PROSITE" id="PS50110"/>
    </source>
</evidence>
<dbReference type="InterPro" id="IPR001789">
    <property type="entry name" value="Sig_transdc_resp-reg_receiver"/>
</dbReference>
<dbReference type="SMART" id="SM00448">
    <property type="entry name" value="REC"/>
    <property type="match status" value="1"/>
</dbReference>
<sequence>MSTLEPIVYIIDDDQAMVESLTWIIESIGLKVKTYLRAQDFLDEYDPQQHGCLLLDVRMPGMSGPELQLKLNEQGLPTLPIIFISGHGDVPLAVRVMKAGAIDFLAKPFNDQVLLESINKALRLDKANREKRQENAQARAKFALLSPREVQVLQGIVAGKPNKVISAELKISLKTVEAHRASVMKKMGVKSVPELVKLVLTNSIQEEVTEEE</sequence>
<accession>A0A370G9I2</accession>
<dbReference type="Pfam" id="PF00072">
    <property type="entry name" value="Response_reg"/>
    <property type="match status" value="1"/>
</dbReference>
<dbReference type="Gene3D" id="3.40.50.2300">
    <property type="match status" value="1"/>
</dbReference>
<evidence type="ECO:0000256" key="5">
    <source>
        <dbReference type="ARBA" id="ARBA00023163"/>
    </source>
</evidence>
<dbReference type="SMART" id="SM00421">
    <property type="entry name" value="HTH_LUXR"/>
    <property type="match status" value="1"/>
</dbReference>
<evidence type="ECO:0000256" key="4">
    <source>
        <dbReference type="ARBA" id="ARBA00023125"/>
    </source>
</evidence>
<evidence type="ECO:0000259" key="7">
    <source>
        <dbReference type="PROSITE" id="PS50043"/>
    </source>
</evidence>
<dbReference type="GO" id="GO:0000160">
    <property type="term" value="P:phosphorelay signal transduction system"/>
    <property type="evidence" value="ECO:0007669"/>
    <property type="project" value="UniProtKB-KW"/>
</dbReference>
<organism evidence="9 10">
    <name type="scientific">Aquicella lusitana</name>
    <dbReference type="NCBI Taxonomy" id="254246"/>
    <lineage>
        <taxon>Bacteria</taxon>
        <taxon>Pseudomonadati</taxon>
        <taxon>Pseudomonadota</taxon>
        <taxon>Gammaproteobacteria</taxon>
        <taxon>Legionellales</taxon>
        <taxon>Coxiellaceae</taxon>
        <taxon>Aquicella</taxon>
    </lineage>
</organism>
<dbReference type="SUPFAM" id="SSF52172">
    <property type="entry name" value="CheY-like"/>
    <property type="match status" value="1"/>
</dbReference>
<dbReference type="InterPro" id="IPR016032">
    <property type="entry name" value="Sig_transdc_resp-reg_C-effctor"/>
</dbReference>
<dbReference type="PANTHER" id="PTHR44688">
    <property type="entry name" value="DNA-BINDING TRANSCRIPTIONAL ACTIVATOR DEVR_DOSR"/>
    <property type="match status" value="1"/>
</dbReference>
<evidence type="ECO:0000256" key="2">
    <source>
        <dbReference type="ARBA" id="ARBA00023012"/>
    </source>
</evidence>
<dbReference type="GO" id="GO:0003677">
    <property type="term" value="F:DNA binding"/>
    <property type="evidence" value="ECO:0007669"/>
    <property type="project" value="UniProtKB-KW"/>
</dbReference>
<name>A0A370G9I2_9COXI</name>
<evidence type="ECO:0000313" key="9">
    <source>
        <dbReference type="EMBL" id="RDI39836.1"/>
    </source>
</evidence>
<dbReference type="PROSITE" id="PS50043">
    <property type="entry name" value="HTH_LUXR_2"/>
    <property type="match status" value="1"/>
</dbReference>